<dbReference type="EMBL" id="JACHVS010000001">
    <property type="protein sequence ID" value="MBB2996329.1"/>
    <property type="molecule type" value="Genomic_DNA"/>
</dbReference>
<dbReference type="Gene3D" id="3.40.50.620">
    <property type="entry name" value="HUPs"/>
    <property type="match status" value="1"/>
</dbReference>
<dbReference type="SUPFAM" id="SSF52402">
    <property type="entry name" value="Adenine nucleotide alpha hydrolases-like"/>
    <property type="match status" value="1"/>
</dbReference>
<dbReference type="Pfam" id="PF00582">
    <property type="entry name" value="Usp"/>
    <property type="match status" value="1"/>
</dbReference>
<feature type="domain" description="UspA" evidence="2">
    <location>
        <begin position="4"/>
        <end position="149"/>
    </location>
</feature>
<evidence type="ECO:0000259" key="2">
    <source>
        <dbReference type="Pfam" id="PF00582"/>
    </source>
</evidence>
<protein>
    <submittedName>
        <fullName evidence="3">Nucleotide-binding universal stress UspA family protein</fullName>
    </submittedName>
</protein>
<keyword evidence="1" id="KW-0812">Transmembrane</keyword>
<dbReference type="InterPro" id="IPR006016">
    <property type="entry name" value="UspA"/>
</dbReference>
<organism evidence="3 4">
    <name type="scientific">Paeniglutamicibacter cryotolerans</name>
    <dbReference type="NCBI Taxonomy" id="670079"/>
    <lineage>
        <taxon>Bacteria</taxon>
        <taxon>Bacillati</taxon>
        <taxon>Actinomycetota</taxon>
        <taxon>Actinomycetes</taxon>
        <taxon>Micrococcales</taxon>
        <taxon>Micrococcaceae</taxon>
        <taxon>Paeniglutamicibacter</taxon>
    </lineage>
</organism>
<gene>
    <name evidence="3" type="ORF">E9229_002520</name>
</gene>
<keyword evidence="4" id="KW-1185">Reference proteome</keyword>
<feature type="transmembrane region" description="Helical" evidence="1">
    <location>
        <begin position="17"/>
        <end position="37"/>
    </location>
</feature>
<dbReference type="InterPro" id="IPR014729">
    <property type="entry name" value="Rossmann-like_a/b/a_fold"/>
</dbReference>
<evidence type="ECO:0000256" key="1">
    <source>
        <dbReference type="SAM" id="Phobius"/>
    </source>
</evidence>
<evidence type="ECO:0000313" key="4">
    <source>
        <dbReference type="Proteomes" id="UP000523000"/>
    </source>
</evidence>
<dbReference type="AlphaFoldDB" id="A0A839QJF7"/>
<name>A0A839QJF7_9MICC</name>
<dbReference type="RefSeq" id="WP_246380486.1">
    <property type="nucleotide sequence ID" value="NZ_JACHVS010000001.1"/>
</dbReference>
<keyword evidence="1" id="KW-1133">Transmembrane helix</keyword>
<reference evidence="3 4" key="1">
    <citation type="submission" date="2020-08" db="EMBL/GenBank/DDBJ databases">
        <title>Sequencing the genomes of 1000 actinobacteria strains.</title>
        <authorList>
            <person name="Klenk H.-P."/>
        </authorList>
    </citation>
    <scope>NUCLEOTIDE SEQUENCE [LARGE SCALE GENOMIC DNA]</scope>
    <source>
        <strain evidence="3 4">DSM 22826</strain>
    </source>
</reference>
<sequence length="159" mass="16963">MTGPIVAGIMPGQPLAVVRHCAALASGLNVGIVFVYVDASRYLVKEKGDTSALIDPDGIDEPGDGDRLIGLLRQRIDVELAGTAIDWALVSEAGEPARSLNRLADRVQASVILVGTRERGVEALLEELVMGSVAVHLAHHQARPVMIVPLDPQPEHERL</sequence>
<keyword evidence="1" id="KW-0472">Membrane</keyword>
<comment type="caution">
    <text evidence="3">The sequence shown here is derived from an EMBL/GenBank/DDBJ whole genome shotgun (WGS) entry which is preliminary data.</text>
</comment>
<dbReference type="Proteomes" id="UP000523000">
    <property type="component" value="Unassembled WGS sequence"/>
</dbReference>
<accession>A0A839QJF7</accession>
<proteinExistence type="predicted"/>
<evidence type="ECO:0000313" key="3">
    <source>
        <dbReference type="EMBL" id="MBB2996329.1"/>
    </source>
</evidence>